<dbReference type="EMBL" id="JAGRQC010000001">
    <property type="protein sequence ID" value="MBR0551062.1"/>
    <property type="molecule type" value="Genomic_DNA"/>
</dbReference>
<gene>
    <name evidence="3" type="ORF">J7S20_00915</name>
</gene>
<evidence type="ECO:0000313" key="4">
    <source>
        <dbReference type="Proteomes" id="UP000676996"/>
    </source>
</evidence>
<organism evidence="3 4">
    <name type="scientific">Stakelama marina</name>
    <dbReference type="NCBI Taxonomy" id="2826939"/>
    <lineage>
        <taxon>Bacteria</taxon>
        <taxon>Pseudomonadati</taxon>
        <taxon>Pseudomonadota</taxon>
        <taxon>Alphaproteobacteria</taxon>
        <taxon>Sphingomonadales</taxon>
        <taxon>Sphingomonadaceae</taxon>
        <taxon>Stakelama</taxon>
    </lineage>
</organism>
<dbReference type="Proteomes" id="UP000676996">
    <property type="component" value="Unassembled WGS sequence"/>
</dbReference>
<dbReference type="GO" id="GO:0003677">
    <property type="term" value="F:DNA binding"/>
    <property type="evidence" value="ECO:0007669"/>
    <property type="project" value="InterPro"/>
</dbReference>
<feature type="compositionally biased region" description="Basic and acidic residues" evidence="2">
    <location>
        <begin position="32"/>
        <end position="41"/>
    </location>
</feature>
<dbReference type="RefSeq" id="WP_284052354.1">
    <property type="nucleotide sequence ID" value="NZ_JAGRQC010000001.1"/>
</dbReference>
<accession>A0A8T4IAA0</accession>
<protein>
    <submittedName>
        <fullName evidence="3">Plasmid recombination protein</fullName>
    </submittedName>
</protein>
<reference evidence="3" key="1">
    <citation type="submission" date="2021-04" db="EMBL/GenBank/DDBJ databases">
        <title>Ouciella asimina sp. nov., isolated from the surface seawater in the hydrothermal field of Okinawa Trough.</title>
        <authorList>
            <person name="Shuang W."/>
        </authorList>
    </citation>
    <scope>NUCLEOTIDE SEQUENCE</scope>
    <source>
        <strain evidence="3">LXI357</strain>
    </source>
</reference>
<proteinExistence type="predicted"/>
<sequence>MSHSNETPAGKNYAIMRVERIYDLGEMRRVEQHNTRERLSENVEVGGPEPRELLADGPPDVLDRAHERMAECGLDLGAVNGAVGVEVVLTTSHAWWLTATEQVKEDWVDANMTWLATKFGRALLSAKLHEDEKTPHIHAVALAAVCKVDGVRGPKPKTEEGWARRREEEARRRPRWRWNYRDLFGKDNDQLSLEQDRYHEAVAHLGLERGERGQEIPDLEIADGVIVPAGRLSRGKRRDGTNRPRKRITTKQYQAGAREARALAAEQLKLANEDREAAAAARIEAEKNAASHAREMAELKAATEADRAAAERLRAELQAATKAAKDDEENAATNARAQAQARRRAEAELAAAEEDRAAAAAANRNFNERRALHAAQLALLAKAADDENGLDLRPGSETFVMRTARMTDDERAVNSKPWSPVLIAAARAIATALEQLRLLARRLTARETEVGQREEAVRNKELKLEQERSDHERQVAGLERRRVTIEADEARAEATAKAAAETLASARATEANADAALSAHRKWLKVITALERHSDWIEVEGDDRMRLLSDVKQSAQQELVATFDEPAPRWAVSLVRQRKGLVEALKRADERERQAAYATERLTDMIKDVDQALTPKQRTEIMNATRVARQLGVLPDDFDR</sequence>
<dbReference type="AlphaFoldDB" id="A0A8T4IAA0"/>
<evidence type="ECO:0000256" key="1">
    <source>
        <dbReference type="SAM" id="Coils"/>
    </source>
</evidence>
<comment type="caution">
    <text evidence="3">The sequence shown here is derived from an EMBL/GenBank/DDBJ whole genome shotgun (WGS) entry which is preliminary data.</text>
</comment>
<evidence type="ECO:0000256" key="2">
    <source>
        <dbReference type="SAM" id="MobiDB-lite"/>
    </source>
</evidence>
<evidence type="ECO:0000313" key="3">
    <source>
        <dbReference type="EMBL" id="MBR0551062.1"/>
    </source>
</evidence>
<keyword evidence="4" id="KW-1185">Reference proteome</keyword>
<dbReference type="GO" id="GO:0006310">
    <property type="term" value="P:DNA recombination"/>
    <property type="evidence" value="ECO:0007669"/>
    <property type="project" value="InterPro"/>
</dbReference>
<dbReference type="CDD" id="cd17242">
    <property type="entry name" value="MobM_relaxase"/>
    <property type="match status" value="1"/>
</dbReference>
<name>A0A8T4IAA0_9SPHN</name>
<dbReference type="Gene3D" id="3.30.930.30">
    <property type="match status" value="1"/>
</dbReference>
<feature type="region of interest" description="Disordered" evidence="2">
    <location>
        <begin position="32"/>
        <end position="56"/>
    </location>
</feature>
<feature type="coiled-coil region" evidence="1">
    <location>
        <begin position="454"/>
        <end position="488"/>
    </location>
</feature>
<keyword evidence="1" id="KW-0175">Coiled coil</keyword>
<dbReference type="Pfam" id="PF01076">
    <property type="entry name" value="Mob_Pre"/>
    <property type="match status" value="1"/>
</dbReference>
<dbReference type="InterPro" id="IPR001668">
    <property type="entry name" value="Mob_Pre"/>
</dbReference>
<feature type="compositionally biased region" description="Low complexity" evidence="2">
    <location>
        <begin position="331"/>
        <end position="340"/>
    </location>
</feature>
<feature type="region of interest" description="Disordered" evidence="2">
    <location>
        <begin position="321"/>
        <end position="345"/>
    </location>
</feature>